<evidence type="ECO:0000313" key="5">
    <source>
        <dbReference type="EMBL" id="CDJ31292.1"/>
    </source>
</evidence>
<dbReference type="InterPro" id="IPR002110">
    <property type="entry name" value="Ankyrin_rpt"/>
</dbReference>
<feature type="region of interest" description="Disordered" evidence="4">
    <location>
        <begin position="147"/>
        <end position="166"/>
    </location>
</feature>
<feature type="region of interest" description="Disordered" evidence="4">
    <location>
        <begin position="195"/>
        <end position="235"/>
    </location>
</feature>
<feature type="compositionally biased region" description="Low complexity" evidence="4">
    <location>
        <begin position="147"/>
        <end position="158"/>
    </location>
</feature>
<dbReference type="PRINTS" id="PR01415">
    <property type="entry name" value="ANKYRIN"/>
</dbReference>
<sequence length="752" mass="82969">MKEGEAEPTAPSPGEMKRRLRALLQQEQHCTRRAFLQQQLCQMQRNKKPNTSHDLRDLRLLHMMSVIPKASKLRRRDQKTLLMQASARHAPASRSCNRSPPASTRRATPLRMPKRELTEAEQRPALRGSAGGDAAGLLNEEEPTHISPSAVLSSSSPSHAGHDGNTCARSSNIAVVKPECVGPAASSLPECITISDSSDENSRCSSPPPPVVRQQTDKQETSVGGISGLRSGGPAGVSRYQPLPTNAATDFCSGGDNNGETQCDNFNNASQERDEAGVDASQEGDEAGLAESRIGPGVAPASSTPAACSNTERLQHLCSPRGATQDGASRARRGSDEDTTAHKPQERFPALDVSEGALQQQDQQQQMSQTGEALADPATDATGSNSTHRPSVTSGWPECVVDMLGPDVFNLLKEEPHLVHARSEHSGMSMFHHLLRRPSKDDEQVLELFKCIYEDEPLKERVALPPFSALKCDRGQTLAFYAAAYGHPKCLKWILEQIGGESSQRQFLDIRDTEGDTPLHYAVKNGHVSVVELLLNVNPDMLNRQRNDGQTPLFDAIERPAIVRLLLRHGADYRVRCNMGLTPLEMATDELRWKRLCASRGCKILPKRLSFSVHLLKKAERDGWTGGSGGESVEDQNNSSCSTSGSTARAPDVANPVENCSADTVVGEQGSQQEEDIRSIDSHLEPQEQRQSQHEQQQQQHEQQQQQHEQQQQQHGQQLQQHEQQLQQREQQLQQREQQLQQHEQHLQRTIQ</sequence>
<dbReference type="SMART" id="SM00248">
    <property type="entry name" value="ANK"/>
    <property type="match status" value="3"/>
</dbReference>
<feature type="region of interest" description="Disordered" evidence="4">
    <location>
        <begin position="621"/>
        <end position="656"/>
    </location>
</feature>
<dbReference type="AlphaFoldDB" id="U6K4N2"/>
<feature type="compositionally biased region" description="Polar residues" evidence="4">
    <location>
        <begin position="381"/>
        <end position="394"/>
    </location>
</feature>
<feature type="compositionally biased region" description="Polar residues" evidence="4">
    <location>
        <begin position="301"/>
        <end position="312"/>
    </location>
</feature>
<evidence type="ECO:0000256" key="4">
    <source>
        <dbReference type="SAM" id="MobiDB-lite"/>
    </source>
</evidence>
<feature type="compositionally biased region" description="Low complexity" evidence="4">
    <location>
        <begin position="359"/>
        <end position="369"/>
    </location>
</feature>
<feature type="compositionally biased region" description="Polar residues" evidence="4">
    <location>
        <begin position="94"/>
        <end position="106"/>
    </location>
</feature>
<feature type="compositionally biased region" description="Basic and acidic residues" evidence="4">
    <location>
        <begin position="333"/>
        <end position="346"/>
    </location>
</feature>
<dbReference type="Proteomes" id="UP000030744">
    <property type="component" value="Unassembled WGS sequence"/>
</dbReference>
<dbReference type="OrthoDB" id="194358at2759"/>
<feature type="region of interest" description="Disordered" evidence="4">
    <location>
        <begin position="272"/>
        <end position="396"/>
    </location>
</feature>
<dbReference type="PROSITE" id="PS50297">
    <property type="entry name" value="ANK_REP_REGION"/>
    <property type="match status" value="1"/>
</dbReference>
<evidence type="ECO:0000313" key="6">
    <source>
        <dbReference type="Proteomes" id="UP000030744"/>
    </source>
</evidence>
<keyword evidence="6" id="KW-1185">Reference proteome</keyword>
<dbReference type="PANTHER" id="PTHR24198:SF165">
    <property type="entry name" value="ANKYRIN REPEAT-CONTAINING PROTEIN-RELATED"/>
    <property type="match status" value="1"/>
</dbReference>
<evidence type="ECO:0000256" key="1">
    <source>
        <dbReference type="ARBA" id="ARBA00022737"/>
    </source>
</evidence>
<feature type="compositionally biased region" description="Basic and acidic residues" evidence="4">
    <location>
        <begin position="743"/>
        <end position="752"/>
    </location>
</feature>
<reference evidence="5" key="2">
    <citation type="submission" date="2013-10" db="EMBL/GenBank/DDBJ databases">
        <authorList>
            <person name="Aslett M."/>
        </authorList>
    </citation>
    <scope>NUCLEOTIDE SEQUENCE [LARGE SCALE GENOMIC DNA]</scope>
    <source>
        <strain evidence="5">Houghton</strain>
    </source>
</reference>
<dbReference type="PANTHER" id="PTHR24198">
    <property type="entry name" value="ANKYRIN REPEAT AND PROTEIN KINASE DOMAIN-CONTAINING PROTEIN"/>
    <property type="match status" value="1"/>
</dbReference>
<dbReference type="VEuPathDB" id="ToxoDB:EMH_0036690"/>
<reference evidence="5" key="1">
    <citation type="submission" date="2013-10" db="EMBL/GenBank/DDBJ databases">
        <title>Genomic analysis of the causative agents of coccidiosis in chickens.</title>
        <authorList>
            <person name="Reid A.J."/>
            <person name="Blake D."/>
            <person name="Billington K."/>
            <person name="Browne H."/>
            <person name="Dunn M."/>
            <person name="Hung S."/>
            <person name="Kawahara F."/>
            <person name="Miranda-Saavedra D."/>
            <person name="Mourier T."/>
            <person name="Nagra H."/>
            <person name="Otto T.D."/>
            <person name="Rawlings N."/>
            <person name="Sanchez A."/>
            <person name="Sanders M."/>
            <person name="Subramaniam C."/>
            <person name="Tay Y."/>
            <person name="Dear P."/>
            <person name="Doerig C."/>
            <person name="Gruber A."/>
            <person name="Parkinson J."/>
            <person name="Shirley M."/>
            <person name="Wan K.L."/>
            <person name="Berriman M."/>
            <person name="Tomley F."/>
            <person name="Pain A."/>
        </authorList>
    </citation>
    <scope>NUCLEOTIDE SEQUENCE [LARGE SCALE GENOMIC DNA]</scope>
    <source>
        <strain evidence="5">Houghton</strain>
    </source>
</reference>
<keyword evidence="1" id="KW-0677">Repeat</keyword>
<organism evidence="5 6">
    <name type="scientific">Eimeria mitis</name>
    <dbReference type="NCBI Taxonomy" id="44415"/>
    <lineage>
        <taxon>Eukaryota</taxon>
        <taxon>Sar</taxon>
        <taxon>Alveolata</taxon>
        <taxon>Apicomplexa</taxon>
        <taxon>Conoidasida</taxon>
        <taxon>Coccidia</taxon>
        <taxon>Eucoccidiorida</taxon>
        <taxon>Eimeriorina</taxon>
        <taxon>Eimeriidae</taxon>
        <taxon>Eimeria</taxon>
    </lineage>
</organism>
<feature type="compositionally biased region" description="Basic and acidic residues" evidence="4">
    <location>
        <begin position="113"/>
        <end position="124"/>
    </location>
</feature>
<name>U6K4N2_9EIME</name>
<accession>U6K4N2</accession>
<protein>
    <submittedName>
        <fullName evidence="5">Pfs, NB-ARC and Ankyrin domain protein, related</fullName>
    </submittedName>
</protein>
<evidence type="ECO:0000256" key="2">
    <source>
        <dbReference type="ARBA" id="ARBA00023043"/>
    </source>
</evidence>
<dbReference type="GeneID" id="25378455"/>
<feature type="region of interest" description="Disordered" evidence="4">
    <location>
        <begin position="85"/>
        <end position="137"/>
    </location>
</feature>
<dbReference type="Pfam" id="PF13857">
    <property type="entry name" value="Ank_5"/>
    <property type="match status" value="1"/>
</dbReference>
<dbReference type="Gene3D" id="1.25.40.20">
    <property type="entry name" value="Ankyrin repeat-containing domain"/>
    <property type="match status" value="1"/>
</dbReference>
<feature type="repeat" description="ANK" evidence="3">
    <location>
        <begin position="514"/>
        <end position="546"/>
    </location>
</feature>
<feature type="compositionally biased region" description="Low complexity" evidence="4">
    <location>
        <begin position="694"/>
        <end position="742"/>
    </location>
</feature>
<proteinExistence type="predicted"/>
<dbReference type="PROSITE" id="PS50088">
    <property type="entry name" value="ANK_REPEAT"/>
    <property type="match status" value="1"/>
</dbReference>
<dbReference type="SUPFAM" id="SSF48403">
    <property type="entry name" value="Ankyrin repeat"/>
    <property type="match status" value="1"/>
</dbReference>
<evidence type="ECO:0000256" key="3">
    <source>
        <dbReference type="PROSITE-ProRule" id="PRU00023"/>
    </source>
</evidence>
<dbReference type="InterPro" id="IPR036770">
    <property type="entry name" value="Ankyrin_rpt-contain_sf"/>
</dbReference>
<keyword evidence="2 3" id="KW-0040">ANK repeat</keyword>
<gene>
    <name evidence="5" type="ORF">EMH_0036690</name>
</gene>
<feature type="compositionally biased region" description="Gly residues" evidence="4">
    <location>
        <begin position="225"/>
        <end position="235"/>
    </location>
</feature>
<dbReference type="Pfam" id="PF12796">
    <property type="entry name" value="Ank_2"/>
    <property type="match status" value="1"/>
</dbReference>
<feature type="region of interest" description="Disordered" evidence="4">
    <location>
        <begin position="685"/>
        <end position="752"/>
    </location>
</feature>
<feature type="compositionally biased region" description="Polar residues" evidence="4">
    <location>
        <begin position="635"/>
        <end position="647"/>
    </location>
</feature>
<dbReference type="RefSeq" id="XP_013353857.1">
    <property type="nucleotide sequence ID" value="XM_013498403.1"/>
</dbReference>
<dbReference type="EMBL" id="HG683166">
    <property type="protein sequence ID" value="CDJ31292.1"/>
    <property type="molecule type" value="Genomic_DNA"/>
</dbReference>